<gene>
    <name evidence="4" type="ORF">COV58_04295</name>
</gene>
<feature type="binding site" evidence="3">
    <location>
        <position position="26"/>
    </location>
    <ligand>
        <name>a divalent metal cation</name>
        <dbReference type="ChEBI" id="CHEBI:60240"/>
        <label>1</label>
    </ligand>
</feature>
<accession>A0A2M6ITK2</accession>
<sequence length="294" mass="33318">MKMVIRVVYNIIIIHLLNTMFDTHCHLNFKRFKKNVTEVIDRAVDVGVTNIVIPGTDIISSKKAVEIAEKHEGFYAAVGIHPHHAFELITNDELSITNEIDEIETLLTHPKVVAIGEVGMDRHVYEETKYAEYAVDERFLSTQKSLLTSQIQLAVTYNKSLILHNREAKSDLLPIIKKNWDSQLEGRTVFHCCEPDAELLIFAKNHKVFIGVDGDVTYDKAKQDFIRQVPLEMLVVETDSPFILPEPLLSEKKYPNEPANIQLIVREVASLKGETVEKIIELTTENGKSLFGLG</sequence>
<evidence type="ECO:0000256" key="3">
    <source>
        <dbReference type="PIRSR" id="PIRSR005902-1"/>
    </source>
</evidence>
<dbReference type="PIRSF" id="PIRSF005902">
    <property type="entry name" value="DNase_TatD"/>
    <property type="match status" value="1"/>
</dbReference>
<organism evidence="4 5">
    <name type="scientific">Candidatus Roizmanbacteria bacterium CG11_big_fil_rev_8_21_14_0_20_36_8</name>
    <dbReference type="NCBI Taxonomy" id="1974856"/>
    <lineage>
        <taxon>Bacteria</taxon>
        <taxon>Candidatus Roizmaniibacteriota</taxon>
    </lineage>
</organism>
<dbReference type="GO" id="GO:0046872">
    <property type="term" value="F:metal ion binding"/>
    <property type="evidence" value="ECO:0007669"/>
    <property type="project" value="UniProtKB-KW"/>
</dbReference>
<dbReference type="InterPro" id="IPR001130">
    <property type="entry name" value="TatD-like"/>
</dbReference>
<dbReference type="Pfam" id="PF01026">
    <property type="entry name" value="TatD_DNase"/>
    <property type="match status" value="1"/>
</dbReference>
<dbReference type="GO" id="GO:0016788">
    <property type="term" value="F:hydrolase activity, acting on ester bonds"/>
    <property type="evidence" value="ECO:0007669"/>
    <property type="project" value="InterPro"/>
</dbReference>
<protein>
    <recommendedName>
        <fullName evidence="6">Hydrolase TatD</fullName>
    </recommendedName>
</protein>
<dbReference type="SUPFAM" id="SSF51556">
    <property type="entry name" value="Metallo-dependent hydrolases"/>
    <property type="match status" value="1"/>
</dbReference>
<evidence type="ECO:0000313" key="5">
    <source>
        <dbReference type="Proteomes" id="UP000231056"/>
    </source>
</evidence>
<evidence type="ECO:0008006" key="6">
    <source>
        <dbReference type="Google" id="ProtNLM"/>
    </source>
</evidence>
<evidence type="ECO:0000256" key="1">
    <source>
        <dbReference type="ARBA" id="ARBA00022723"/>
    </source>
</evidence>
<feature type="binding site" evidence="3">
    <location>
        <position position="24"/>
    </location>
    <ligand>
        <name>a divalent metal cation</name>
        <dbReference type="ChEBI" id="CHEBI:60240"/>
        <label>1</label>
    </ligand>
</feature>
<name>A0A2M6ITK2_9BACT</name>
<feature type="binding site" evidence="3">
    <location>
        <position position="239"/>
    </location>
    <ligand>
        <name>a divalent metal cation</name>
        <dbReference type="ChEBI" id="CHEBI:60240"/>
        <label>1</label>
    </ligand>
</feature>
<dbReference type="AlphaFoldDB" id="A0A2M6ITK2"/>
<dbReference type="Proteomes" id="UP000231056">
    <property type="component" value="Unassembled WGS sequence"/>
</dbReference>
<dbReference type="PANTHER" id="PTHR46124">
    <property type="entry name" value="D-AMINOACYL-TRNA DEACYLASE"/>
    <property type="match status" value="1"/>
</dbReference>
<dbReference type="Gene3D" id="3.20.20.140">
    <property type="entry name" value="Metal-dependent hydrolases"/>
    <property type="match status" value="1"/>
</dbReference>
<evidence type="ECO:0000313" key="4">
    <source>
        <dbReference type="EMBL" id="PIQ73105.1"/>
    </source>
</evidence>
<dbReference type="InterPro" id="IPR032466">
    <property type="entry name" value="Metal_Hydrolase"/>
</dbReference>
<dbReference type="CDD" id="cd01310">
    <property type="entry name" value="TatD_DNAse"/>
    <property type="match status" value="1"/>
</dbReference>
<feature type="binding site" evidence="3">
    <location>
        <position position="191"/>
    </location>
    <ligand>
        <name>a divalent metal cation</name>
        <dbReference type="ChEBI" id="CHEBI:60240"/>
        <label>2</label>
    </ligand>
</feature>
<evidence type="ECO:0000256" key="2">
    <source>
        <dbReference type="ARBA" id="ARBA00022801"/>
    </source>
</evidence>
<comment type="caution">
    <text evidence="4">The sequence shown here is derived from an EMBL/GenBank/DDBJ whole genome shotgun (WGS) entry which is preliminary data.</text>
</comment>
<feature type="binding site" evidence="3">
    <location>
        <position position="164"/>
    </location>
    <ligand>
        <name>a divalent metal cation</name>
        <dbReference type="ChEBI" id="CHEBI:60240"/>
        <label>2</label>
    </ligand>
</feature>
<dbReference type="EMBL" id="PCVM01000102">
    <property type="protein sequence ID" value="PIQ73105.1"/>
    <property type="molecule type" value="Genomic_DNA"/>
</dbReference>
<keyword evidence="2" id="KW-0378">Hydrolase</keyword>
<dbReference type="FunFam" id="3.20.20.140:FF:000005">
    <property type="entry name" value="TatD family hydrolase"/>
    <property type="match status" value="1"/>
</dbReference>
<feature type="binding site" evidence="3">
    <location>
        <position position="117"/>
    </location>
    <ligand>
        <name>a divalent metal cation</name>
        <dbReference type="ChEBI" id="CHEBI:60240"/>
        <label>1</label>
    </ligand>
</feature>
<dbReference type="InterPro" id="IPR018228">
    <property type="entry name" value="DNase_TatD-rel_CS"/>
</dbReference>
<dbReference type="PROSITE" id="PS01137">
    <property type="entry name" value="TATD_1"/>
    <property type="match status" value="1"/>
</dbReference>
<proteinExistence type="predicted"/>
<dbReference type="PANTHER" id="PTHR46124:SF2">
    <property type="entry name" value="D-AMINOACYL-TRNA DEACYLASE"/>
    <property type="match status" value="1"/>
</dbReference>
<reference evidence="4 5" key="1">
    <citation type="submission" date="2017-09" db="EMBL/GenBank/DDBJ databases">
        <title>Depth-based differentiation of microbial function through sediment-hosted aquifers and enrichment of novel symbionts in the deep terrestrial subsurface.</title>
        <authorList>
            <person name="Probst A.J."/>
            <person name="Ladd B."/>
            <person name="Jarett J.K."/>
            <person name="Geller-Mcgrath D.E."/>
            <person name="Sieber C.M."/>
            <person name="Emerson J.B."/>
            <person name="Anantharaman K."/>
            <person name="Thomas B.C."/>
            <person name="Malmstrom R."/>
            <person name="Stieglmeier M."/>
            <person name="Klingl A."/>
            <person name="Woyke T."/>
            <person name="Ryan C.M."/>
            <person name="Banfield J.F."/>
        </authorList>
    </citation>
    <scope>NUCLEOTIDE SEQUENCE [LARGE SCALE GENOMIC DNA]</scope>
    <source>
        <strain evidence="4">CG11_big_fil_rev_8_21_14_0_20_36_8</strain>
    </source>
</reference>
<keyword evidence="1 3" id="KW-0479">Metal-binding</keyword>